<keyword evidence="2" id="KW-1185">Reference proteome</keyword>
<feature type="non-terminal residue" evidence="1">
    <location>
        <position position="1"/>
    </location>
</feature>
<name>A0A8X6LNU7_TRICU</name>
<dbReference type="AlphaFoldDB" id="A0A8X6LNU7"/>
<sequence length="33" mass="3532">VVDFAKTSIGYIPPISNPDAVVFPPSIPYDPSK</sequence>
<comment type="caution">
    <text evidence="1">The sequence shown here is derived from an EMBL/GenBank/DDBJ whole genome shotgun (WGS) entry which is preliminary data.</text>
</comment>
<accession>A0A8X6LNU7</accession>
<dbReference type="Proteomes" id="UP000887116">
    <property type="component" value="Unassembled WGS sequence"/>
</dbReference>
<proteinExistence type="predicted"/>
<evidence type="ECO:0000313" key="1">
    <source>
        <dbReference type="EMBL" id="GFR16600.1"/>
    </source>
</evidence>
<organism evidence="1 2">
    <name type="scientific">Trichonephila clavata</name>
    <name type="common">Joro spider</name>
    <name type="synonym">Nephila clavata</name>
    <dbReference type="NCBI Taxonomy" id="2740835"/>
    <lineage>
        <taxon>Eukaryota</taxon>
        <taxon>Metazoa</taxon>
        <taxon>Ecdysozoa</taxon>
        <taxon>Arthropoda</taxon>
        <taxon>Chelicerata</taxon>
        <taxon>Arachnida</taxon>
        <taxon>Araneae</taxon>
        <taxon>Araneomorphae</taxon>
        <taxon>Entelegynae</taxon>
        <taxon>Araneoidea</taxon>
        <taxon>Nephilidae</taxon>
        <taxon>Trichonephila</taxon>
    </lineage>
</organism>
<dbReference type="EMBL" id="BMAO01007538">
    <property type="protein sequence ID" value="GFR16600.1"/>
    <property type="molecule type" value="Genomic_DNA"/>
</dbReference>
<reference evidence="1" key="1">
    <citation type="submission" date="2020-07" db="EMBL/GenBank/DDBJ databases">
        <title>Multicomponent nature underlies the extraordinary mechanical properties of spider dragline silk.</title>
        <authorList>
            <person name="Kono N."/>
            <person name="Nakamura H."/>
            <person name="Mori M."/>
            <person name="Yoshida Y."/>
            <person name="Ohtoshi R."/>
            <person name="Malay A.D."/>
            <person name="Moran D.A.P."/>
            <person name="Tomita M."/>
            <person name="Numata K."/>
            <person name="Arakawa K."/>
        </authorList>
    </citation>
    <scope>NUCLEOTIDE SEQUENCE</scope>
</reference>
<protein>
    <submittedName>
        <fullName evidence="1">Uncharacterized protein</fullName>
    </submittedName>
</protein>
<gene>
    <name evidence="1" type="ORF">TNCT_246531</name>
</gene>
<evidence type="ECO:0000313" key="2">
    <source>
        <dbReference type="Proteomes" id="UP000887116"/>
    </source>
</evidence>